<dbReference type="GeneID" id="19334649"/>
<feature type="region of interest" description="Disordered" evidence="1">
    <location>
        <begin position="1"/>
        <end position="56"/>
    </location>
</feature>
<proteinExistence type="predicted"/>
<dbReference type="OrthoDB" id="2881954at2759"/>
<dbReference type="AlphaFoldDB" id="M2YWE1"/>
<accession>M2YWE1</accession>
<reference evidence="2 3" key="1">
    <citation type="journal article" date="2012" name="PLoS Pathog.">
        <title>Diverse lifestyles and strategies of plant pathogenesis encoded in the genomes of eighteen Dothideomycetes fungi.</title>
        <authorList>
            <person name="Ohm R.A."/>
            <person name="Feau N."/>
            <person name="Henrissat B."/>
            <person name="Schoch C.L."/>
            <person name="Horwitz B.A."/>
            <person name="Barry K.W."/>
            <person name="Condon B.J."/>
            <person name="Copeland A.C."/>
            <person name="Dhillon B."/>
            <person name="Glaser F."/>
            <person name="Hesse C.N."/>
            <person name="Kosti I."/>
            <person name="LaButti K."/>
            <person name="Lindquist E.A."/>
            <person name="Lucas S."/>
            <person name="Salamov A.A."/>
            <person name="Bradshaw R.E."/>
            <person name="Ciuffetti L."/>
            <person name="Hamelin R.C."/>
            <person name="Kema G.H.J."/>
            <person name="Lawrence C."/>
            <person name="Scott J.A."/>
            <person name="Spatafora J.W."/>
            <person name="Turgeon B.G."/>
            <person name="de Wit P.J.G.M."/>
            <person name="Zhong S."/>
            <person name="Goodwin S.B."/>
            <person name="Grigoriev I.V."/>
        </authorList>
    </citation>
    <scope>NUCLEOTIDE SEQUENCE [LARGE SCALE GENOMIC DNA]</scope>
    <source>
        <strain evidence="2 3">CIRAD86</strain>
    </source>
</reference>
<protein>
    <submittedName>
        <fullName evidence="2">Uncharacterized protein</fullName>
    </submittedName>
</protein>
<dbReference type="VEuPathDB" id="FungiDB:MYCFIDRAFT_183014"/>
<dbReference type="EMBL" id="KB446559">
    <property type="protein sequence ID" value="EME82045.1"/>
    <property type="molecule type" value="Genomic_DNA"/>
</dbReference>
<feature type="compositionally biased region" description="Basic and acidic residues" evidence="1">
    <location>
        <begin position="19"/>
        <end position="35"/>
    </location>
</feature>
<evidence type="ECO:0000313" key="2">
    <source>
        <dbReference type="EMBL" id="EME82045.1"/>
    </source>
</evidence>
<gene>
    <name evidence="2" type="ORF">MYCFIDRAFT_183014</name>
</gene>
<dbReference type="HOGENOM" id="CLU_3020037_0_0_1"/>
<sequence>HSSQDESEVEKEASSTPEAQEKKDESQKQVNDSHYKPPMSAQHPLQPVQQPPVTRP</sequence>
<dbReference type="KEGG" id="pfj:MYCFIDRAFT_183014"/>
<evidence type="ECO:0000313" key="3">
    <source>
        <dbReference type="Proteomes" id="UP000016932"/>
    </source>
</evidence>
<dbReference type="Proteomes" id="UP000016932">
    <property type="component" value="Unassembled WGS sequence"/>
</dbReference>
<evidence type="ECO:0000256" key="1">
    <source>
        <dbReference type="SAM" id="MobiDB-lite"/>
    </source>
</evidence>
<keyword evidence="3" id="KW-1185">Reference proteome</keyword>
<dbReference type="RefSeq" id="XP_007927505.1">
    <property type="nucleotide sequence ID" value="XM_007929314.1"/>
</dbReference>
<organism evidence="2 3">
    <name type="scientific">Pseudocercospora fijiensis (strain CIRAD86)</name>
    <name type="common">Black leaf streak disease fungus</name>
    <name type="synonym">Mycosphaerella fijiensis</name>
    <dbReference type="NCBI Taxonomy" id="383855"/>
    <lineage>
        <taxon>Eukaryota</taxon>
        <taxon>Fungi</taxon>
        <taxon>Dikarya</taxon>
        <taxon>Ascomycota</taxon>
        <taxon>Pezizomycotina</taxon>
        <taxon>Dothideomycetes</taxon>
        <taxon>Dothideomycetidae</taxon>
        <taxon>Mycosphaerellales</taxon>
        <taxon>Mycosphaerellaceae</taxon>
        <taxon>Pseudocercospora</taxon>
    </lineage>
</organism>
<feature type="non-terminal residue" evidence="2">
    <location>
        <position position="56"/>
    </location>
</feature>
<name>M2YWE1_PSEFD</name>